<proteinExistence type="predicted"/>
<evidence type="ECO:0000256" key="1">
    <source>
        <dbReference type="SAM" id="SignalP"/>
    </source>
</evidence>
<feature type="chain" id="PRO_5044861197" evidence="1">
    <location>
        <begin position="17"/>
        <end position="138"/>
    </location>
</feature>
<sequence>MLYIFVVTLLLPSALTYTIKVKGTVELGDEIGAIFNALRERFLTQYNDMSPPYAEQNIPPSYSVPVAQNSDGMPHPQDYPNFINPVPYMEKNPNDVRISESVDVPLLDEIVAKREGQVHLYGAHEGVKGKGPLNKVVV</sequence>
<reference evidence="2 3" key="1">
    <citation type="submission" date="2024-06" db="EMBL/GenBank/DDBJ databases">
        <title>A chromosome-level genome assembly of beet webworm, Loxostege sticticalis.</title>
        <authorList>
            <person name="Zhang Y."/>
        </authorList>
    </citation>
    <scope>NUCLEOTIDE SEQUENCE [LARGE SCALE GENOMIC DNA]</scope>
    <source>
        <strain evidence="2">AQ028</strain>
        <tissue evidence="2">Male pupae</tissue>
    </source>
</reference>
<feature type="signal peptide" evidence="1">
    <location>
        <begin position="1"/>
        <end position="16"/>
    </location>
</feature>
<accession>A0ABD0SH98</accession>
<organism evidence="2 3">
    <name type="scientific">Loxostege sticticalis</name>
    <name type="common">Beet webworm moth</name>
    <dbReference type="NCBI Taxonomy" id="481309"/>
    <lineage>
        <taxon>Eukaryota</taxon>
        <taxon>Metazoa</taxon>
        <taxon>Ecdysozoa</taxon>
        <taxon>Arthropoda</taxon>
        <taxon>Hexapoda</taxon>
        <taxon>Insecta</taxon>
        <taxon>Pterygota</taxon>
        <taxon>Neoptera</taxon>
        <taxon>Endopterygota</taxon>
        <taxon>Lepidoptera</taxon>
        <taxon>Glossata</taxon>
        <taxon>Ditrysia</taxon>
        <taxon>Pyraloidea</taxon>
        <taxon>Crambidae</taxon>
        <taxon>Pyraustinae</taxon>
        <taxon>Loxostege</taxon>
    </lineage>
</organism>
<keyword evidence="1" id="KW-0732">Signal</keyword>
<protein>
    <submittedName>
        <fullName evidence="2">Uncharacterized protein</fullName>
    </submittedName>
</protein>
<gene>
    <name evidence="2" type="ORF">ABMA28_008464</name>
</gene>
<comment type="caution">
    <text evidence="2">The sequence shown here is derived from an EMBL/GenBank/DDBJ whole genome shotgun (WGS) entry which is preliminary data.</text>
</comment>
<evidence type="ECO:0000313" key="2">
    <source>
        <dbReference type="EMBL" id="KAL0819219.1"/>
    </source>
</evidence>
<dbReference type="Proteomes" id="UP001549921">
    <property type="component" value="Unassembled WGS sequence"/>
</dbReference>
<name>A0ABD0SH98_LOXSC</name>
<dbReference type="AlphaFoldDB" id="A0ABD0SH98"/>
<dbReference type="EMBL" id="JBEDNZ010000021">
    <property type="protein sequence ID" value="KAL0819219.1"/>
    <property type="molecule type" value="Genomic_DNA"/>
</dbReference>
<evidence type="ECO:0000313" key="3">
    <source>
        <dbReference type="Proteomes" id="UP001549921"/>
    </source>
</evidence>